<evidence type="ECO:0000313" key="2">
    <source>
        <dbReference type="Proteomes" id="UP000676790"/>
    </source>
</evidence>
<proteinExistence type="predicted"/>
<protein>
    <submittedName>
        <fullName evidence="1">Uncharacterized protein</fullName>
    </submittedName>
</protein>
<accession>A0A862QDH4</accession>
<name>A0A862QDH4_9CAUD</name>
<sequence length="41" mass="4624">MAGWRKEIQGIVTMQPGSAYEIGQKTYHFNPRDETKGGVIE</sequence>
<organism evidence="1 2">
    <name type="scientific">Escherichia phage vB_EcoM_swi3</name>
    <dbReference type="NCBI Taxonomy" id="2769807"/>
    <lineage>
        <taxon>Viruses</taxon>
        <taxon>Duplodnaviria</taxon>
        <taxon>Heunggongvirae</taxon>
        <taxon>Uroviricota</taxon>
        <taxon>Caudoviricetes</taxon>
        <taxon>Rosemountvirus</taxon>
        <taxon>Rosemountvirus BP63</taxon>
    </lineage>
</organism>
<dbReference type="Proteomes" id="UP000676790">
    <property type="component" value="Segment"/>
</dbReference>
<dbReference type="EMBL" id="MT768059">
    <property type="protein sequence ID" value="QNR52405.1"/>
    <property type="molecule type" value="Genomic_DNA"/>
</dbReference>
<evidence type="ECO:0000313" key="1">
    <source>
        <dbReference type="EMBL" id="QNR52405.1"/>
    </source>
</evidence>
<reference evidence="1" key="1">
    <citation type="submission" date="2020-07" db="EMBL/GenBank/DDBJ databases">
        <title>Complete genome sequence analysis of a novel Escherichia phage vB_EcoM_swi3.</title>
        <authorList>
            <person name="Zhang C."/>
        </authorList>
    </citation>
    <scope>NUCLEOTIDE SEQUENCE</scope>
</reference>